<keyword evidence="5" id="KW-0238">DNA-binding</keyword>
<feature type="region of interest" description="Disordered" evidence="8">
    <location>
        <begin position="236"/>
        <end position="270"/>
    </location>
</feature>
<dbReference type="AlphaFoldDB" id="A0AAD5VBU8"/>
<dbReference type="InterPro" id="IPR036864">
    <property type="entry name" value="Zn2-C6_fun-type_DNA-bd_sf"/>
</dbReference>
<evidence type="ECO:0000313" key="11">
    <source>
        <dbReference type="Proteomes" id="UP001212997"/>
    </source>
</evidence>
<feature type="region of interest" description="Disordered" evidence="8">
    <location>
        <begin position="167"/>
        <end position="214"/>
    </location>
</feature>
<evidence type="ECO:0000256" key="2">
    <source>
        <dbReference type="ARBA" id="ARBA00022723"/>
    </source>
</evidence>
<evidence type="ECO:0000256" key="4">
    <source>
        <dbReference type="ARBA" id="ARBA00023015"/>
    </source>
</evidence>
<keyword evidence="7" id="KW-0539">Nucleus</keyword>
<dbReference type="EMBL" id="JANAWD010000016">
    <property type="protein sequence ID" value="KAJ3491166.1"/>
    <property type="molecule type" value="Genomic_DNA"/>
</dbReference>
<evidence type="ECO:0000259" key="9">
    <source>
        <dbReference type="PROSITE" id="PS50048"/>
    </source>
</evidence>
<evidence type="ECO:0000256" key="6">
    <source>
        <dbReference type="ARBA" id="ARBA00023163"/>
    </source>
</evidence>
<evidence type="ECO:0000256" key="7">
    <source>
        <dbReference type="ARBA" id="ARBA00023242"/>
    </source>
</evidence>
<gene>
    <name evidence="10" type="ORF">NLI96_g898</name>
</gene>
<dbReference type="PROSITE" id="PS00463">
    <property type="entry name" value="ZN2_CY6_FUNGAL_1"/>
    <property type="match status" value="1"/>
</dbReference>
<dbReference type="SUPFAM" id="SSF57701">
    <property type="entry name" value="Zn2/Cys6 DNA-binding domain"/>
    <property type="match status" value="1"/>
</dbReference>
<dbReference type="Gene3D" id="4.10.240.10">
    <property type="entry name" value="Zn(2)-C6 fungal-type DNA-binding domain"/>
    <property type="match status" value="1"/>
</dbReference>
<evidence type="ECO:0000256" key="1">
    <source>
        <dbReference type="ARBA" id="ARBA00004123"/>
    </source>
</evidence>
<comment type="caution">
    <text evidence="10">The sequence shown here is derived from an EMBL/GenBank/DDBJ whole genome shotgun (WGS) entry which is preliminary data.</text>
</comment>
<feature type="compositionally biased region" description="Polar residues" evidence="8">
    <location>
        <begin position="248"/>
        <end position="261"/>
    </location>
</feature>
<feature type="compositionally biased region" description="Low complexity" evidence="8">
    <location>
        <begin position="202"/>
        <end position="214"/>
    </location>
</feature>
<reference evidence="10" key="1">
    <citation type="submission" date="2022-07" db="EMBL/GenBank/DDBJ databases">
        <title>Genome Sequence of Physisporinus lineatus.</title>
        <authorList>
            <person name="Buettner E."/>
        </authorList>
    </citation>
    <scope>NUCLEOTIDE SEQUENCE</scope>
    <source>
        <strain evidence="10">VT162</strain>
    </source>
</reference>
<accession>A0AAD5VBU8</accession>
<feature type="compositionally biased region" description="Basic and acidic residues" evidence="8">
    <location>
        <begin position="1"/>
        <end position="13"/>
    </location>
</feature>
<dbReference type="PROSITE" id="PS50048">
    <property type="entry name" value="ZN2_CY6_FUNGAL_2"/>
    <property type="match status" value="1"/>
</dbReference>
<feature type="domain" description="Zn(2)-C6 fungal-type" evidence="9">
    <location>
        <begin position="133"/>
        <end position="163"/>
    </location>
</feature>
<dbReference type="CDD" id="cd00067">
    <property type="entry name" value="GAL4"/>
    <property type="match status" value="1"/>
</dbReference>
<dbReference type="SMART" id="SM00066">
    <property type="entry name" value="GAL4"/>
    <property type="match status" value="1"/>
</dbReference>
<evidence type="ECO:0000256" key="8">
    <source>
        <dbReference type="SAM" id="MobiDB-lite"/>
    </source>
</evidence>
<keyword evidence="4" id="KW-0805">Transcription regulation</keyword>
<dbReference type="Pfam" id="PF00172">
    <property type="entry name" value="Zn_clus"/>
    <property type="match status" value="1"/>
</dbReference>
<dbReference type="InterPro" id="IPR051615">
    <property type="entry name" value="Transcr_Regulatory_Elem"/>
</dbReference>
<evidence type="ECO:0000256" key="3">
    <source>
        <dbReference type="ARBA" id="ARBA00022833"/>
    </source>
</evidence>
<keyword evidence="11" id="KW-1185">Reference proteome</keyword>
<comment type="subcellular location">
    <subcellularLocation>
        <location evidence="1">Nucleus</location>
    </subcellularLocation>
</comment>
<proteinExistence type="predicted"/>
<feature type="compositionally biased region" description="Low complexity" evidence="8">
    <location>
        <begin position="52"/>
        <end position="71"/>
    </location>
</feature>
<evidence type="ECO:0000256" key="5">
    <source>
        <dbReference type="ARBA" id="ARBA00023125"/>
    </source>
</evidence>
<dbReference type="GO" id="GO:0003677">
    <property type="term" value="F:DNA binding"/>
    <property type="evidence" value="ECO:0007669"/>
    <property type="project" value="UniProtKB-KW"/>
</dbReference>
<dbReference type="GO" id="GO:0000981">
    <property type="term" value="F:DNA-binding transcription factor activity, RNA polymerase II-specific"/>
    <property type="evidence" value="ECO:0007669"/>
    <property type="project" value="InterPro"/>
</dbReference>
<evidence type="ECO:0000313" key="10">
    <source>
        <dbReference type="EMBL" id="KAJ3491166.1"/>
    </source>
</evidence>
<dbReference type="PANTHER" id="PTHR31313">
    <property type="entry name" value="TY1 ENHANCER ACTIVATOR"/>
    <property type="match status" value="1"/>
</dbReference>
<dbReference type="PRINTS" id="PR00755">
    <property type="entry name" value="AFLATOXINBRP"/>
</dbReference>
<keyword evidence="6" id="KW-0804">Transcription</keyword>
<feature type="region of interest" description="Disordered" evidence="8">
    <location>
        <begin position="1"/>
        <end position="76"/>
    </location>
</feature>
<dbReference type="GO" id="GO:0005634">
    <property type="term" value="C:nucleus"/>
    <property type="evidence" value="ECO:0007669"/>
    <property type="project" value="UniProtKB-SubCell"/>
</dbReference>
<dbReference type="PANTHER" id="PTHR31313:SF81">
    <property type="entry name" value="TY1 ENHANCER ACTIVATOR"/>
    <property type="match status" value="1"/>
</dbReference>
<organism evidence="10 11">
    <name type="scientific">Meripilus lineatus</name>
    <dbReference type="NCBI Taxonomy" id="2056292"/>
    <lineage>
        <taxon>Eukaryota</taxon>
        <taxon>Fungi</taxon>
        <taxon>Dikarya</taxon>
        <taxon>Basidiomycota</taxon>
        <taxon>Agaricomycotina</taxon>
        <taxon>Agaricomycetes</taxon>
        <taxon>Polyporales</taxon>
        <taxon>Meripilaceae</taxon>
        <taxon>Meripilus</taxon>
    </lineage>
</organism>
<dbReference type="InterPro" id="IPR001138">
    <property type="entry name" value="Zn2Cys6_DnaBD"/>
</dbReference>
<keyword evidence="3" id="KW-0862">Zinc</keyword>
<protein>
    <recommendedName>
        <fullName evidence="9">Zn(2)-C6 fungal-type domain-containing protein</fullName>
    </recommendedName>
</protein>
<sequence length="425" mass="46981">MAEHTLRLAHRDGVPFMAPSSHHSQTLRSDQDRRRALVPTLCIPKTDVEGGPSRLNSTSRSYSSSRPYAASPSPPPFDSPAGCEVAQWELVPYDVPWGSEYYRYKAGTLPGPEGKCLFLRSPTPVEKRRAPQACRMCRERKAKCSGTHPTCQRCLSRGLICEYAPESRRRTKAPSQQPRNRSNRALVHPYSRRSSDTFSVGSNTDSSDYASSYSHSPKREEVDFVISDSFHYPCSNVSSSPDSRDWTPESSQSPHVVSQECSPYISEQPHSAPPITPSFWNVEQTASYEPLGPAFHAPRPLRYTQSMPFLPSGDQTTLSANLGASLASTEGPSAITVDSRSFSEPAIYYFDESSAESTPAPLDFLSHHVEPSDYLQYPADHDTLLDLTCCVDFFAPPEAYIANQVHVPSRDSIAYQCLSTATSLA</sequence>
<name>A0AAD5VBU8_9APHY</name>
<dbReference type="Proteomes" id="UP001212997">
    <property type="component" value="Unassembled WGS sequence"/>
</dbReference>
<dbReference type="GO" id="GO:0008270">
    <property type="term" value="F:zinc ion binding"/>
    <property type="evidence" value="ECO:0007669"/>
    <property type="project" value="InterPro"/>
</dbReference>
<keyword evidence="2" id="KW-0479">Metal-binding</keyword>